<evidence type="ECO:0000313" key="2">
    <source>
        <dbReference type="Proteomes" id="UP000275078"/>
    </source>
</evidence>
<protein>
    <submittedName>
        <fullName evidence="1">Uncharacterized protein</fullName>
    </submittedName>
</protein>
<keyword evidence="2" id="KW-1185">Reference proteome</keyword>
<dbReference type="AlphaFoldDB" id="A0A3N4IJD4"/>
<proteinExistence type="predicted"/>
<organism evidence="1 2">
    <name type="scientific">Ascobolus immersus RN42</name>
    <dbReference type="NCBI Taxonomy" id="1160509"/>
    <lineage>
        <taxon>Eukaryota</taxon>
        <taxon>Fungi</taxon>
        <taxon>Dikarya</taxon>
        <taxon>Ascomycota</taxon>
        <taxon>Pezizomycotina</taxon>
        <taxon>Pezizomycetes</taxon>
        <taxon>Pezizales</taxon>
        <taxon>Ascobolaceae</taxon>
        <taxon>Ascobolus</taxon>
    </lineage>
</organism>
<reference evidence="1 2" key="1">
    <citation type="journal article" date="2018" name="Nat. Ecol. Evol.">
        <title>Pezizomycetes genomes reveal the molecular basis of ectomycorrhizal truffle lifestyle.</title>
        <authorList>
            <person name="Murat C."/>
            <person name="Payen T."/>
            <person name="Noel B."/>
            <person name="Kuo A."/>
            <person name="Morin E."/>
            <person name="Chen J."/>
            <person name="Kohler A."/>
            <person name="Krizsan K."/>
            <person name="Balestrini R."/>
            <person name="Da Silva C."/>
            <person name="Montanini B."/>
            <person name="Hainaut M."/>
            <person name="Levati E."/>
            <person name="Barry K.W."/>
            <person name="Belfiori B."/>
            <person name="Cichocki N."/>
            <person name="Clum A."/>
            <person name="Dockter R.B."/>
            <person name="Fauchery L."/>
            <person name="Guy J."/>
            <person name="Iotti M."/>
            <person name="Le Tacon F."/>
            <person name="Lindquist E.A."/>
            <person name="Lipzen A."/>
            <person name="Malagnac F."/>
            <person name="Mello A."/>
            <person name="Molinier V."/>
            <person name="Miyauchi S."/>
            <person name="Poulain J."/>
            <person name="Riccioni C."/>
            <person name="Rubini A."/>
            <person name="Sitrit Y."/>
            <person name="Splivallo R."/>
            <person name="Traeger S."/>
            <person name="Wang M."/>
            <person name="Zifcakova L."/>
            <person name="Wipf D."/>
            <person name="Zambonelli A."/>
            <person name="Paolocci F."/>
            <person name="Nowrousian M."/>
            <person name="Ottonello S."/>
            <person name="Baldrian P."/>
            <person name="Spatafora J.W."/>
            <person name="Henrissat B."/>
            <person name="Nagy L.G."/>
            <person name="Aury J.M."/>
            <person name="Wincker P."/>
            <person name="Grigoriev I.V."/>
            <person name="Bonfante P."/>
            <person name="Martin F.M."/>
        </authorList>
    </citation>
    <scope>NUCLEOTIDE SEQUENCE [LARGE SCALE GENOMIC DNA]</scope>
    <source>
        <strain evidence="1 2">RN42</strain>
    </source>
</reference>
<gene>
    <name evidence="1" type="ORF">BJ508DRAFT_158119</name>
</gene>
<accession>A0A3N4IJD4</accession>
<sequence>MAKFGTACLNESEESLSGDVRHSILAGTEPLAHCTPFLVTQYKDSSLTNPLGNEFWFGKLWTIPLFVHQAPLYPLQDKCRCLEVCAPCYSLPLQHIRMLNDLSRLRAVTVDNAVLVGRRPVVLFTHLTFGRNPIWLSFWLRVGRRGTSIHSPQYKVIDCMGFDV</sequence>
<name>A0A3N4IJD4_ASCIM</name>
<evidence type="ECO:0000313" key="1">
    <source>
        <dbReference type="EMBL" id="RPA85949.1"/>
    </source>
</evidence>
<dbReference type="Proteomes" id="UP000275078">
    <property type="component" value="Unassembled WGS sequence"/>
</dbReference>
<dbReference type="EMBL" id="ML119651">
    <property type="protein sequence ID" value="RPA85949.1"/>
    <property type="molecule type" value="Genomic_DNA"/>
</dbReference>